<organism evidence="2">
    <name type="scientific">uncultured delta proteobacterium</name>
    <dbReference type="NCBI Taxonomy" id="34034"/>
    <lineage>
        <taxon>Bacteria</taxon>
        <taxon>Deltaproteobacteria</taxon>
        <taxon>environmental samples</taxon>
    </lineage>
</organism>
<evidence type="ECO:0000256" key="1">
    <source>
        <dbReference type="SAM" id="SignalP"/>
    </source>
</evidence>
<evidence type="ECO:0000313" key="2">
    <source>
        <dbReference type="EMBL" id="SBW10511.1"/>
    </source>
</evidence>
<feature type="signal peptide" evidence="1">
    <location>
        <begin position="1"/>
        <end position="24"/>
    </location>
</feature>
<gene>
    <name evidence="2" type="ORF">KL86DPRO_60188</name>
</gene>
<sequence length="369" mass="41761">MTKRFFFILPVLLVLLVVPQAIRAAEAPPDLRLARHVVMDNNSGMKAMVGVVPADWRFSGQAVWDAQSMAYPARLSFTAEGPADGARFQYFPMENYNYLTGRQPGQRINGFVMLPAMSAEQYLQTFFRNARPQASDVNVSKAGRPDWLMSLMQPEVAAAQQNINQSGMQGRAFCDAADITVTYAEGGQRWEERLYLGIIYNQMVLNTQMRPEFTSWVTSGVISMRAHAGKLGAHRAEFEIIENNSAADPEWAIAMTTVGQQLIQRQQYEIQRGWQASQQMIAAKRQINESARQVIRERQESADRIARMREDSILGVDRYDSGGERLGLPSGYKHAWQRNNGEIVMTDSHLFNPNERNPGEWNELNRARP</sequence>
<protein>
    <submittedName>
        <fullName evidence="2">Uncharacterized protein</fullName>
    </submittedName>
</protein>
<proteinExistence type="predicted"/>
<dbReference type="EMBL" id="FLUQ01000006">
    <property type="protein sequence ID" value="SBW10511.1"/>
    <property type="molecule type" value="Genomic_DNA"/>
</dbReference>
<accession>A0A212KFU7</accession>
<name>A0A212KFU7_9DELT</name>
<reference evidence="2" key="1">
    <citation type="submission" date="2016-04" db="EMBL/GenBank/DDBJ databases">
        <authorList>
            <person name="Evans L.H."/>
            <person name="Alamgir A."/>
            <person name="Owens N."/>
            <person name="Weber N.D."/>
            <person name="Virtaneva K."/>
            <person name="Barbian K."/>
            <person name="Babar A."/>
            <person name="Rosenke K."/>
        </authorList>
    </citation>
    <scope>NUCLEOTIDE SEQUENCE</scope>
    <source>
        <strain evidence="2">86</strain>
    </source>
</reference>
<dbReference type="AlphaFoldDB" id="A0A212KFU7"/>
<keyword evidence="1" id="KW-0732">Signal</keyword>
<feature type="chain" id="PRO_5012419875" evidence="1">
    <location>
        <begin position="25"/>
        <end position="369"/>
    </location>
</feature>